<evidence type="ECO:0000313" key="5">
    <source>
        <dbReference type="Proteomes" id="UP000183758"/>
    </source>
</evidence>
<dbReference type="GO" id="GO:0006538">
    <property type="term" value="P:L-glutamate catabolic process"/>
    <property type="evidence" value="ECO:0007669"/>
    <property type="project" value="TreeGrafter"/>
</dbReference>
<dbReference type="Gene3D" id="3.40.50.720">
    <property type="entry name" value="NAD(P)-binding Rossmann-like Domain"/>
    <property type="match status" value="1"/>
</dbReference>
<dbReference type="GO" id="GO:0004352">
    <property type="term" value="F:glutamate dehydrogenase (NAD+) activity"/>
    <property type="evidence" value="ECO:0007669"/>
    <property type="project" value="TreeGrafter"/>
</dbReference>
<evidence type="ECO:0000313" key="4">
    <source>
        <dbReference type="EMBL" id="OIP84453.1"/>
    </source>
</evidence>
<evidence type="ECO:0000256" key="2">
    <source>
        <dbReference type="ARBA" id="ARBA00023002"/>
    </source>
</evidence>
<dbReference type="Gene3D" id="3.40.50.10860">
    <property type="entry name" value="Leucine Dehydrogenase, chain A, domain 1"/>
    <property type="match status" value="1"/>
</dbReference>
<accession>A0A1J5HGY3</accession>
<dbReference type="PROSITE" id="PS00074">
    <property type="entry name" value="GLFV_DEHYDROGENASE"/>
    <property type="match status" value="1"/>
</dbReference>
<evidence type="ECO:0000256" key="1">
    <source>
        <dbReference type="ARBA" id="ARBA00006382"/>
    </source>
</evidence>
<keyword evidence="2" id="KW-0560">Oxidoreductase</keyword>
<feature type="domain" description="Glutamate/phenylalanine/leucine/valine/L-tryptophan dehydrogenase C-terminal" evidence="3">
    <location>
        <begin position="204"/>
        <end position="521"/>
    </location>
</feature>
<evidence type="ECO:0000259" key="3">
    <source>
        <dbReference type="SMART" id="SM00839"/>
    </source>
</evidence>
<dbReference type="EMBL" id="MNZM01000056">
    <property type="protein sequence ID" value="OIP84453.1"/>
    <property type="molecule type" value="Genomic_DNA"/>
</dbReference>
<gene>
    <name evidence="4" type="ORF">AUK04_02385</name>
</gene>
<name>A0A1J5HGY3_9BACT</name>
<dbReference type="InterPro" id="IPR046346">
    <property type="entry name" value="Aminoacid_DH-like_N_sf"/>
</dbReference>
<dbReference type="PANTHER" id="PTHR11606:SF13">
    <property type="entry name" value="GLUTAMATE DEHYDROGENASE 1, MITOCHONDRIAL"/>
    <property type="match status" value="1"/>
</dbReference>
<dbReference type="InterPro" id="IPR036291">
    <property type="entry name" value="NAD(P)-bd_dom_sf"/>
</dbReference>
<dbReference type="PANTHER" id="PTHR11606">
    <property type="entry name" value="GLUTAMATE DEHYDROGENASE"/>
    <property type="match status" value="1"/>
</dbReference>
<comment type="caution">
    <text evidence="4">The sequence shown here is derived from an EMBL/GenBank/DDBJ whole genome shotgun (WGS) entry which is preliminary data.</text>
</comment>
<dbReference type="InterPro" id="IPR006096">
    <property type="entry name" value="Glu/Leu/Phe/Val/Trp_DH_C"/>
</dbReference>
<dbReference type="InterPro" id="IPR006097">
    <property type="entry name" value="Glu/Leu/Phe/Val/Trp_DH_dimer"/>
</dbReference>
<organism evidence="4 5">
    <name type="scientific">Candidatus Roizmanbacteria bacterium CG2_30_33_16</name>
    <dbReference type="NCBI Taxonomy" id="1805340"/>
    <lineage>
        <taxon>Bacteria</taxon>
        <taxon>Candidatus Roizmaniibacteriota</taxon>
    </lineage>
</organism>
<dbReference type="SUPFAM" id="SSF51735">
    <property type="entry name" value="NAD(P)-binding Rossmann-fold domains"/>
    <property type="match status" value="1"/>
</dbReference>
<dbReference type="Proteomes" id="UP000183758">
    <property type="component" value="Unassembled WGS sequence"/>
</dbReference>
<comment type="similarity">
    <text evidence="1">Belongs to the Glu/Leu/Phe/Val dehydrogenases family.</text>
</comment>
<dbReference type="SUPFAM" id="SSF53223">
    <property type="entry name" value="Aminoacid dehydrogenase-like, N-terminal domain"/>
    <property type="match status" value="1"/>
</dbReference>
<dbReference type="InterPro" id="IPR033524">
    <property type="entry name" value="Glu/Leu/Phe/Val_DH_AS"/>
</dbReference>
<dbReference type="AlphaFoldDB" id="A0A1J5HGY3"/>
<dbReference type="Pfam" id="PF00208">
    <property type="entry name" value="ELFV_dehydrog"/>
    <property type="match status" value="2"/>
</dbReference>
<reference evidence="4 5" key="1">
    <citation type="journal article" date="2016" name="Environ. Microbiol.">
        <title>Genomic resolution of a cold subsurface aquifer community provides metabolic insights for novel microbes adapted to high CO concentrations.</title>
        <authorList>
            <person name="Probst A.J."/>
            <person name="Castelle C.J."/>
            <person name="Singh A."/>
            <person name="Brown C.T."/>
            <person name="Anantharaman K."/>
            <person name="Sharon I."/>
            <person name="Hug L.A."/>
            <person name="Burstein D."/>
            <person name="Emerson J.B."/>
            <person name="Thomas B.C."/>
            <person name="Banfield J.F."/>
        </authorList>
    </citation>
    <scope>NUCLEOTIDE SEQUENCE [LARGE SCALE GENOMIC DNA]</scope>
    <source>
        <strain evidence="4">CG2_30_33_16</strain>
    </source>
</reference>
<sequence length="547" mass="60470">MITQGQMMLETAQNIIKRTAKLLGLSEDISKRLIEPEQYHEFNFPVLMDSEKVRLFKGWRIQHNSALGPYKGGIRFHPETVREEVQALATLMTIKCAVAGLPYGGSKGGVVVDPKTLSKTELERLSRAYAKQIAPIIGPYVDVPAPDVNTNPLIMSYMIEEYLKKVKSQKSKVKSESKKLKVDKNEESYYLSTFTGKPVGKGGTLGRTEATGRGGVIILKALLEKIFNQDDSTKILSRLNSSPDKTVGVVKQKVSKNFVSPSSNNLTIAVQGFGNVGYYFAKIAQEEGFKVVAVSDSKGGIIKLNNQFLINLISKKYPNPNHPIGKLDIGNYLGQLGQLDQLEIRNSYLPLDIPLIQKCKNEKGSLTGCYCAGGVCDARGGQLISNEELLELPVDILVPAALENVINRGNMEKIRAKIIVEMANGPITQEAYDYLTTKGVIIIPDVLANSGGVTVSYLEWYQNIHNVSWSEEKVNKKLEQMMKGAFEEVWKIAISNQRLAISRKQSAIGSRQLAVGSRQSAVGSWQPLDLKRAAFIFAITRIVQKYK</sequence>
<dbReference type="CDD" id="cd01076">
    <property type="entry name" value="NAD_bind_1_Glu_DH"/>
    <property type="match status" value="1"/>
</dbReference>
<dbReference type="Pfam" id="PF02812">
    <property type="entry name" value="ELFV_dehydrog_N"/>
    <property type="match status" value="1"/>
</dbReference>
<dbReference type="InterPro" id="IPR033922">
    <property type="entry name" value="NAD_bind_Glu_DH"/>
</dbReference>
<protein>
    <recommendedName>
        <fullName evidence="3">Glutamate/phenylalanine/leucine/valine/L-tryptophan dehydrogenase C-terminal domain-containing protein</fullName>
    </recommendedName>
</protein>
<proteinExistence type="inferred from homology"/>
<dbReference type="SMART" id="SM00839">
    <property type="entry name" value="ELFV_dehydrog"/>
    <property type="match status" value="1"/>
</dbReference>